<dbReference type="EMBL" id="JBHLTN010000034">
    <property type="protein sequence ID" value="MFC0593991.1"/>
    <property type="molecule type" value="Genomic_DNA"/>
</dbReference>
<name>A0ABV6PVW8_9BURK</name>
<protein>
    <submittedName>
        <fullName evidence="2">Uncharacterized protein</fullName>
    </submittedName>
</protein>
<dbReference type="RefSeq" id="WP_377484417.1">
    <property type="nucleotide sequence ID" value="NZ_JBHLTN010000034.1"/>
</dbReference>
<sequence length="492" mass="53741">MHSQIEPLVVEAQELSHRWFALVQRWSTSELPDSTPYARLCGATFQELSLRVISTLELVATLGSVDTAGQVMFLPKVNSAKQQLNAARTSVEQILTELNSNPDAKFKDTNNNLDNLQGFINDSHVVTVNAGTQLEQISNNMSALFDIVSIGLKFGKVKGLSLYQQYGRQLEKLSDLAGKTCSEIAKLHDTVEALRVKADEAAERASSGAEEAKAAADNSIAAADASHAAQVETEAKLAVIRETAKAAASLQTQVQDFDAAFDAFQKSLDKRVALHEKFELDTNAALQENQGREEEIDRLIKKSESMIKGSTTAGLGESLETTRKLYGRRMFGAGVGFFLSIVLLAASAIPLVSHVLPGLFTTWLLSPIAATELQNSNGKADAWISLLGKICLLFPATWLTQFFSKAFSEFFHLEREYAHKAALARSVEGFKKQAPNYEEEITTAVFFEVQSNPSKQKAPDAAEHPIAGPLMKKFIDALPFGRARDSDSRTAK</sequence>
<reference evidence="2 3" key="1">
    <citation type="submission" date="2024-09" db="EMBL/GenBank/DDBJ databases">
        <authorList>
            <person name="Sun Q."/>
            <person name="Mori K."/>
        </authorList>
    </citation>
    <scope>NUCLEOTIDE SEQUENCE [LARGE SCALE GENOMIC DNA]</scope>
    <source>
        <strain evidence="2 3">NCAIM B.02336</strain>
    </source>
</reference>
<keyword evidence="3" id="KW-1185">Reference proteome</keyword>
<feature type="transmembrane region" description="Helical" evidence="1">
    <location>
        <begin position="331"/>
        <end position="356"/>
    </location>
</feature>
<evidence type="ECO:0000256" key="1">
    <source>
        <dbReference type="SAM" id="Phobius"/>
    </source>
</evidence>
<proteinExistence type="predicted"/>
<dbReference type="Proteomes" id="UP001589834">
    <property type="component" value="Unassembled WGS sequence"/>
</dbReference>
<keyword evidence="1" id="KW-1133">Transmembrane helix</keyword>
<gene>
    <name evidence="2" type="ORF">ACFFGG_15680</name>
</gene>
<organism evidence="2 3">
    <name type="scientific">Ottowia pentelensis</name>
    <dbReference type="NCBI Taxonomy" id="511108"/>
    <lineage>
        <taxon>Bacteria</taxon>
        <taxon>Pseudomonadati</taxon>
        <taxon>Pseudomonadota</taxon>
        <taxon>Betaproteobacteria</taxon>
        <taxon>Burkholderiales</taxon>
        <taxon>Comamonadaceae</taxon>
        <taxon>Ottowia</taxon>
    </lineage>
</organism>
<evidence type="ECO:0000313" key="2">
    <source>
        <dbReference type="EMBL" id="MFC0593991.1"/>
    </source>
</evidence>
<evidence type="ECO:0000313" key="3">
    <source>
        <dbReference type="Proteomes" id="UP001589834"/>
    </source>
</evidence>
<keyword evidence="1" id="KW-0812">Transmembrane</keyword>
<keyword evidence="1" id="KW-0472">Membrane</keyword>
<accession>A0ABV6PVW8</accession>
<comment type="caution">
    <text evidence="2">The sequence shown here is derived from an EMBL/GenBank/DDBJ whole genome shotgun (WGS) entry which is preliminary data.</text>
</comment>